<sequence>MSCMYRFFTAALFSLAALFAPALAQEFPDRPVRLVVPFLAGGTVDSTGRILAQKLSEQTGQQFIVENRGGAGGNIGSEAVAKSNPDGYTLLHTAPTLVVNQFLYNNMPYDADKDFAPIGLFAVTPVVLMVSNDLPVKNLDELIAYAKANPGKVSFGSAGVGTIPHLAGELFKSLAKVEIVHVPYKGTSAAMNDLVGGHIQVLFDLLPSSLPQIKSGRVRAIANAGTKRPAVLADLPTLAEQGLKGYDAASWVAVVAPVKTPAPILKKLRTEMGAALKSPDIVKRLSDLGSMPGTADEADFRKFLKTETDKWAEVIKASGAKQK</sequence>
<dbReference type="PANTHER" id="PTHR42928">
    <property type="entry name" value="TRICARBOXYLATE-BINDING PROTEIN"/>
    <property type="match status" value="1"/>
</dbReference>
<comment type="similarity">
    <text evidence="1">Belongs to the UPF0065 (bug) family.</text>
</comment>
<protein>
    <submittedName>
        <fullName evidence="2">Uncharacterized protein</fullName>
    </submittedName>
</protein>
<keyword evidence="3" id="KW-1185">Reference proteome</keyword>
<dbReference type="EMBL" id="CP021112">
    <property type="protein sequence ID" value="ARQ00117.1"/>
    <property type="molecule type" value="Genomic_DNA"/>
</dbReference>
<dbReference type="CDD" id="cd13578">
    <property type="entry name" value="PBP2_Bug27"/>
    <property type="match status" value="1"/>
</dbReference>
<evidence type="ECO:0000313" key="2">
    <source>
        <dbReference type="EMBL" id="ARQ00117.1"/>
    </source>
</evidence>
<dbReference type="Gene3D" id="3.40.190.150">
    <property type="entry name" value="Bordetella uptake gene, domain 1"/>
    <property type="match status" value="1"/>
</dbReference>
<dbReference type="PANTHER" id="PTHR42928:SF5">
    <property type="entry name" value="BLR1237 PROTEIN"/>
    <property type="match status" value="1"/>
</dbReference>
<dbReference type="Proteomes" id="UP000194137">
    <property type="component" value="Chromosome"/>
</dbReference>
<dbReference type="InterPro" id="IPR042100">
    <property type="entry name" value="Bug_dom1"/>
</dbReference>
<proteinExistence type="inferred from homology"/>
<dbReference type="InterPro" id="IPR005064">
    <property type="entry name" value="BUG"/>
</dbReference>
<dbReference type="SUPFAM" id="SSF53850">
    <property type="entry name" value="Periplasmic binding protein-like II"/>
    <property type="match status" value="1"/>
</dbReference>
<name>A0A1W6ZRU7_9HYPH</name>
<dbReference type="AlphaFoldDB" id="A0A1W6ZRU7"/>
<evidence type="ECO:0000313" key="3">
    <source>
        <dbReference type="Proteomes" id="UP000194137"/>
    </source>
</evidence>
<dbReference type="Gene3D" id="3.40.190.10">
    <property type="entry name" value="Periplasmic binding protein-like II"/>
    <property type="match status" value="1"/>
</dbReference>
<organism evidence="2 3">
    <name type="scientific">Pseudorhodoplanes sinuspersici</name>
    <dbReference type="NCBI Taxonomy" id="1235591"/>
    <lineage>
        <taxon>Bacteria</taxon>
        <taxon>Pseudomonadati</taxon>
        <taxon>Pseudomonadota</taxon>
        <taxon>Alphaproteobacteria</taxon>
        <taxon>Hyphomicrobiales</taxon>
        <taxon>Pseudorhodoplanes</taxon>
    </lineage>
</organism>
<evidence type="ECO:0000256" key="1">
    <source>
        <dbReference type="ARBA" id="ARBA00006987"/>
    </source>
</evidence>
<dbReference type="Pfam" id="PF03401">
    <property type="entry name" value="TctC"/>
    <property type="match status" value="1"/>
</dbReference>
<dbReference type="STRING" id="1235591.CAK95_14275"/>
<reference evidence="2 3" key="1">
    <citation type="submission" date="2017-05" db="EMBL/GenBank/DDBJ databases">
        <title>Full genome sequence of Pseudorhodoplanes sinuspersici.</title>
        <authorList>
            <person name="Dastgheib S.M.M."/>
            <person name="Shavandi M."/>
            <person name="Tirandaz H."/>
        </authorList>
    </citation>
    <scope>NUCLEOTIDE SEQUENCE [LARGE SCALE GENOMIC DNA]</scope>
    <source>
        <strain evidence="2 3">RIPI110</strain>
    </source>
</reference>
<dbReference type="KEGG" id="psin:CAK95_14275"/>
<dbReference type="PIRSF" id="PIRSF017082">
    <property type="entry name" value="YflP"/>
    <property type="match status" value="1"/>
</dbReference>
<accession>A0A1W6ZRU7</accession>
<gene>
    <name evidence="2" type="ORF">CAK95_14275</name>
</gene>